<dbReference type="Proteomes" id="UP000636800">
    <property type="component" value="Unassembled WGS sequence"/>
</dbReference>
<dbReference type="Proteomes" id="UP000639772">
    <property type="component" value="Unassembled WGS sequence"/>
</dbReference>
<reference evidence="4 5" key="1">
    <citation type="journal article" date="2020" name="Nat. Food">
        <title>A phased Vanilla planifolia genome enables genetic improvement of flavour and production.</title>
        <authorList>
            <person name="Hasing T."/>
            <person name="Tang H."/>
            <person name="Brym M."/>
            <person name="Khazi F."/>
            <person name="Huang T."/>
            <person name="Chambers A.H."/>
        </authorList>
    </citation>
    <scope>NUCLEOTIDE SEQUENCE [LARGE SCALE GENOMIC DNA]</scope>
    <source>
        <tissue evidence="3">Leaf</tissue>
    </source>
</reference>
<comment type="caution">
    <text evidence="3">The sequence shown here is derived from an EMBL/GenBank/DDBJ whole genome shotgun (WGS) entry which is preliminary data.</text>
</comment>
<dbReference type="EMBL" id="JADCNL010000179">
    <property type="protein sequence ID" value="KAG0449553.1"/>
    <property type="molecule type" value="Genomic_DNA"/>
</dbReference>
<proteinExistence type="predicted"/>
<protein>
    <submittedName>
        <fullName evidence="3">Uncharacterized protein</fullName>
    </submittedName>
</protein>
<feature type="region of interest" description="Disordered" evidence="1">
    <location>
        <begin position="1"/>
        <end position="25"/>
    </location>
</feature>
<evidence type="ECO:0000313" key="3">
    <source>
        <dbReference type="EMBL" id="KAG0449553.1"/>
    </source>
</evidence>
<sequence>MSVEGASRRHRAYGSPADRKTSRKPTYLRHLTAQRLRYGVEVAEAPTSLTAACRPAASRLCPSAPALRSRTLPFGSPPRAVNVAPGLLEILRYRPFIGPALPPGQIVGSAGLLSRLAGDSRRCLPTISESTPEEEEKTTTDMERSEEKQQAADASLVPHVGPGGLSDSMPFNLPLT</sequence>
<evidence type="ECO:0000313" key="5">
    <source>
        <dbReference type="Proteomes" id="UP000639772"/>
    </source>
</evidence>
<keyword evidence="4" id="KW-1185">Reference proteome</keyword>
<evidence type="ECO:0000313" key="2">
    <source>
        <dbReference type="EMBL" id="KAG0449525.1"/>
    </source>
</evidence>
<name>A0A835PDJ5_VANPL</name>
<gene>
    <name evidence="2" type="ORF">HPP92_027284</name>
    <name evidence="3" type="ORF">HPP92_027313</name>
</gene>
<dbReference type="EMBL" id="JADCNM010000180">
    <property type="protein sequence ID" value="KAG0449525.1"/>
    <property type="molecule type" value="Genomic_DNA"/>
</dbReference>
<evidence type="ECO:0000256" key="1">
    <source>
        <dbReference type="SAM" id="MobiDB-lite"/>
    </source>
</evidence>
<dbReference type="AlphaFoldDB" id="A0A835PDJ5"/>
<accession>A0A835PDJ5</accession>
<evidence type="ECO:0000313" key="4">
    <source>
        <dbReference type="Proteomes" id="UP000636800"/>
    </source>
</evidence>
<feature type="compositionally biased region" description="Basic and acidic residues" evidence="1">
    <location>
        <begin position="137"/>
        <end position="150"/>
    </location>
</feature>
<organism evidence="3 4">
    <name type="scientific">Vanilla planifolia</name>
    <name type="common">Vanilla</name>
    <dbReference type="NCBI Taxonomy" id="51239"/>
    <lineage>
        <taxon>Eukaryota</taxon>
        <taxon>Viridiplantae</taxon>
        <taxon>Streptophyta</taxon>
        <taxon>Embryophyta</taxon>
        <taxon>Tracheophyta</taxon>
        <taxon>Spermatophyta</taxon>
        <taxon>Magnoliopsida</taxon>
        <taxon>Liliopsida</taxon>
        <taxon>Asparagales</taxon>
        <taxon>Orchidaceae</taxon>
        <taxon>Vanilloideae</taxon>
        <taxon>Vanilleae</taxon>
        <taxon>Vanilla</taxon>
    </lineage>
</organism>
<feature type="region of interest" description="Disordered" evidence="1">
    <location>
        <begin position="123"/>
        <end position="176"/>
    </location>
</feature>